<evidence type="ECO:0000313" key="1">
    <source>
        <dbReference type="EMBL" id="BBG25457.1"/>
    </source>
</evidence>
<name>A0A510E6S9_9CREN</name>
<dbReference type="EMBL" id="AP018930">
    <property type="protein sequence ID" value="BBG28251.1"/>
    <property type="molecule type" value="Genomic_DNA"/>
</dbReference>
<dbReference type="AlphaFoldDB" id="A0A510E6S9"/>
<protein>
    <submittedName>
        <fullName evidence="2">Uncharacterized protein</fullName>
    </submittedName>
</protein>
<dbReference type="RefSeq" id="WP_054845286.1">
    <property type="nucleotide sequence ID" value="NZ_AP018929.1"/>
</dbReference>
<dbReference type="Proteomes" id="UP000322983">
    <property type="component" value="Chromosome"/>
</dbReference>
<sequence>MTSLNETLWEVINNLIPLFQDDVDTFLTKEGYISEEDRGKWNNAVRIIKEAYRKSFSSNSEAIEDVKKALNELAGISPKKPLPPEMKTRFEEIRTYLSSVIPKELSSTQ</sequence>
<dbReference type="KEGG" id="step:IC006_2793"/>
<reference evidence="4" key="1">
    <citation type="submission" date="2018-09" db="EMBL/GenBank/DDBJ databases">
        <title>Complete Genome Sequencing of Sulfolobus sp. JCM 16834.</title>
        <authorList>
            <person name="Kato S."/>
            <person name="Itoh T."/>
            <person name="Ohkuma M."/>
        </authorList>
    </citation>
    <scope>NUCLEOTIDE SEQUENCE [LARGE SCALE GENOMIC DNA]</scope>
    <source>
        <strain evidence="4">IC-007</strain>
    </source>
</reference>
<dbReference type="EMBL" id="AP018929">
    <property type="protein sequence ID" value="BBG25457.1"/>
    <property type="molecule type" value="Genomic_DNA"/>
</dbReference>
<gene>
    <name evidence="1" type="ORF">IC006_2793</name>
    <name evidence="2" type="ORF">IC007_2807</name>
</gene>
<accession>A0A510E6S9</accession>
<dbReference type="STRING" id="1294262.GCA_001316085_00744"/>
<dbReference type="Proteomes" id="UP000325030">
    <property type="component" value="Chromosome"/>
</dbReference>
<evidence type="ECO:0000313" key="3">
    <source>
        <dbReference type="Proteomes" id="UP000322983"/>
    </source>
</evidence>
<keyword evidence="3" id="KW-1185">Reference proteome</keyword>
<reference evidence="2 3" key="2">
    <citation type="journal article" date="2020" name="Int. J. Syst. Evol. Microbiol.">
        <title>Sulfuracidifex tepidarius gen. nov., sp. nov. and transfer of Sulfolobus metallicus Huber and Stetter 1992 to the genus Sulfuracidifex as Sulfuracidifex metallicus comb. nov.</title>
        <authorList>
            <person name="Itoh T."/>
            <person name="Miura T."/>
            <person name="Sakai H.D."/>
            <person name="Kato S."/>
            <person name="Ohkuma M."/>
            <person name="Takashina T."/>
        </authorList>
    </citation>
    <scope>NUCLEOTIDE SEQUENCE</scope>
    <source>
        <strain evidence="1 3">IC-006</strain>
        <strain evidence="2">IC-007</strain>
    </source>
</reference>
<evidence type="ECO:0000313" key="2">
    <source>
        <dbReference type="EMBL" id="BBG28251.1"/>
    </source>
</evidence>
<evidence type="ECO:0000313" key="4">
    <source>
        <dbReference type="Proteomes" id="UP000325030"/>
    </source>
</evidence>
<dbReference type="GeneID" id="41719075"/>
<dbReference type="OrthoDB" id="34276at2157"/>
<accession>A0A510DZ45</accession>
<proteinExistence type="predicted"/>
<organism evidence="2 4">
    <name type="scientific">Sulfuracidifex tepidarius</name>
    <dbReference type="NCBI Taxonomy" id="1294262"/>
    <lineage>
        <taxon>Archaea</taxon>
        <taxon>Thermoproteota</taxon>
        <taxon>Thermoprotei</taxon>
        <taxon>Sulfolobales</taxon>
        <taxon>Sulfolobaceae</taxon>
        <taxon>Sulfuracidifex</taxon>
    </lineage>
</organism>